<keyword evidence="14" id="KW-1185">Reference proteome</keyword>
<dbReference type="Pfam" id="PF00528">
    <property type="entry name" value="BPD_transp_1"/>
    <property type="match status" value="1"/>
</dbReference>
<feature type="domain" description="ABC transmembrane type-1" evidence="10">
    <location>
        <begin position="80"/>
        <end position="376"/>
    </location>
</feature>
<feature type="transmembrane region" description="Helical" evidence="9">
    <location>
        <begin position="75"/>
        <end position="101"/>
    </location>
</feature>
<dbReference type="InterPro" id="IPR010065">
    <property type="entry name" value="AA_ABC_transptr_permease_3TM"/>
</dbReference>
<name>A0A0R2ZF67_9PSED</name>
<evidence type="ECO:0000313" key="14">
    <source>
        <dbReference type="Proteomes" id="UP000183126"/>
    </source>
</evidence>
<feature type="transmembrane region" description="Helical" evidence="9">
    <location>
        <begin position="12"/>
        <end position="32"/>
    </location>
</feature>
<organism evidence="11 13">
    <name type="scientific">Pseudomonas trivialis</name>
    <dbReference type="NCBI Taxonomy" id="200450"/>
    <lineage>
        <taxon>Bacteria</taxon>
        <taxon>Pseudomonadati</taxon>
        <taxon>Pseudomonadota</taxon>
        <taxon>Gammaproteobacteria</taxon>
        <taxon>Pseudomonadales</taxon>
        <taxon>Pseudomonadaceae</taxon>
        <taxon>Pseudomonas</taxon>
    </lineage>
</organism>
<dbReference type="PANTHER" id="PTHR30614:SF37">
    <property type="entry name" value="AMINO-ACID ABC TRANSPORTER PERMEASE PROTEIN YHDX-RELATED"/>
    <property type="match status" value="1"/>
</dbReference>
<dbReference type="InterPro" id="IPR000515">
    <property type="entry name" value="MetI-like"/>
</dbReference>
<evidence type="ECO:0000256" key="2">
    <source>
        <dbReference type="ARBA" id="ARBA00010072"/>
    </source>
</evidence>
<dbReference type="InterPro" id="IPR043429">
    <property type="entry name" value="ArtM/GltK/GlnP/TcyL/YhdX-like"/>
</dbReference>
<comment type="similarity">
    <text evidence="2">Belongs to the binding-protein-dependent transport system permease family. HisMQ subfamily.</text>
</comment>
<keyword evidence="7 9" id="KW-1133">Transmembrane helix</keyword>
<evidence type="ECO:0000256" key="4">
    <source>
        <dbReference type="ARBA" id="ARBA00022475"/>
    </source>
</evidence>
<keyword evidence="8 9" id="KW-0472">Membrane</keyword>
<dbReference type="PATRIC" id="fig|200450.4.peg.363"/>
<dbReference type="Gene3D" id="1.10.3720.10">
    <property type="entry name" value="MetI-like"/>
    <property type="match status" value="2"/>
</dbReference>
<evidence type="ECO:0000256" key="7">
    <source>
        <dbReference type="ARBA" id="ARBA00022989"/>
    </source>
</evidence>
<evidence type="ECO:0000313" key="13">
    <source>
        <dbReference type="Proteomes" id="UP000052019"/>
    </source>
</evidence>
<dbReference type="SUPFAM" id="SSF161098">
    <property type="entry name" value="MetI-like"/>
    <property type="match status" value="1"/>
</dbReference>
<keyword evidence="3 9" id="KW-0813">Transport</keyword>
<dbReference type="PANTHER" id="PTHR30614">
    <property type="entry name" value="MEMBRANE COMPONENT OF AMINO ACID ABC TRANSPORTER"/>
    <property type="match status" value="1"/>
</dbReference>
<dbReference type="RefSeq" id="WP_057009090.1">
    <property type="nucleotide sequence ID" value="NZ_JYLK01000011.1"/>
</dbReference>
<dbReference type="GO" id="GO:0043190">
    <property type="term" value="C:ATP-binding cassette (ABC) transporter complex"/>
    <property type="evidence" value="ECO:0007669"/>
    <property type="project" value="InterPro"/>
</dbReference>
<reference evidence="11 13" key="1">
    <citation type="submission" date="2015-02" db="EMBL/GenBank/DDBJ databases">
        <title>Two Pseudomonas sp. nov. isolated from raw milk.</title>
        <authorList>
            <person name="Wenning M."/>
            <person name="von Neubeck M."/>
            <person name="Huptas C."/>
            <person name="Scherer S."/>
        </authorList>
    </citation>
    <scope>NUCLEOTIDE SEQUENCE [LARGE SCALE GENOMIC DNA]</scope>
    <source>
        <strain evidence="11 13">DSM 14937</strain>
    </source>
</reference>
<evidence type="ECO:0000256" key="6">
    <source>
        <dbReference type="ARBA" id="ARBA00022970"/>
    </source>
</evidence>
<accession>A0A0R2ZF67</accession>
<gene>
    <name evidence="12" type="ORF">SAMN04490205_3447</name>
    <name evidence="11" type="ORF">TU79_17235</name>
</gene>
<keyword evidence="6" id="KW-0029">Amino-acid transport</keyword>
<feature type="transmembrane region" description="Helical" evidence="9">
    <location>
        <begin position="122"/>
        <end position="142"/>
    </location>
</feature>
<evidence type="ECO:0000259" key="10">
    <source>
        <dbReference type="PROSITE" id="PS50928"/>
    </source>
</evidence>
<evidence type="ECO:0000256" key="3">
    <source>
        <dbReference type="ARBA" id="ARBA00022448"/>
    </source>
</evidence>
<reference evidence="12 14" key="2">
    <citation type="submission" date="2016-10" db="EMBL/GenBank/DDBJ databases">
        <authorList>
            <person name="Varghese N."/>
            <person name="Submissions S."/>
        </authorList>
    </citation>
    <scope>NUCLEOTIDE SEQUENCE [LARGE SCALE GENOMIC DNA]</scope>
    <source>
        <strain evidence="12 14">BS3111</strain>
    </source>
</reference>
<dbReference type="Proteomes" id="UP000052019">
    <property type="component" value="Unassembled WGS sequence"/>
</dbReference>
<evidence type="ECO:0000256" key="5">
    <source>
        <dbReference type="ARBA" id="ARBA00022692"/>
    </source>
</evidence>
<dbReference type="NCBIfam" id="TIGR01726">
    <property type="entry name" value="HEQRo_perm_3TM"/>
    <property type="match status" value="1"/>
</dbReference>
<evidence type="ECO:0000313" key="11">
    <source>
        <dbReference type="EMBL" id="KRP59161.1"/>
    </source>
</evidence>
<dbReference type="InterPro" id="IPR035906">
    <property type="entry name" value="MetI-like_sf"/>
</dbReference>
<feature type="transmembrane region" description="Helical" evidence="9">
    <location>
        <begin position="353"/>
        <end position="375"/>
    </location>
</feature>
<keyword evidence="4" id="KW-1003">Cell membrane</keyword>
<dbReference type="PROSITE" id="PS50928">
    <property type="entry name" value="ABC_TM1"/>
    <property type="match status" value="1"/>
</dbReference>
<dbReference type="EMBL" id="LT629760">
    <property type="protein sequence ID" value="SDS73136.1"/>
    <property type="molecule type" value="Genomic_DNA"/>
</dbReference>
<dbReference type="Proteomes" id="UP000183126">
    <property type="component" value="Chromosome I"/>
</dbReference>
<feature type="transmembrane region" description="Helical" evidence="9">
    <location>
        <begin position="211"/>
        <end position="232"/>
    </location>
</feature>
<dbReference type="GO" id="GO:0006865">
    <property type="term" value="P:amino acid transport"/>
    <property type="evidence" value="ECO:0007669"/>
    <property type="project" value="UniProtKB-KW"/>
</dbReference>
<evidence type="ECO:0000256" key="1">
    <source>
        <dbReference type="ARBA" id="ARBA00004429"/>
    </source>
</evidence>
<comment type="subcellular location">
    <subcellularLocation>
        <location evidence="1">Cell inner membrane</location>
        <topology evidence="1">Multi-pass membrane protein</topology>
    </subcellularLocation>
    <subcellularLocation>
        <location evidence="9">Cell membrane</location>
        <topology evidence="9">Multi-pass membrane protein</topology>
    </subcellularLocation>
</comment>
<feature type="transmembrane region" description="Helical" evidence="9">
    <location>
        <begin position="172"/>
        <end position="191"/>
    </location>
</feature>
<sequence length="384" mass="41993">MWTQRFNRARLLGALQQGLVLLLVVLVFYGLAHNASLNLKALNIASGFGFLTDRAGYDISFQLIDYAPSDSYGRAYLVGLLNTLLVSVISIVLATLIGVLLGVGRVSENWLVNRLCGMSIEFLRNVPLVVHLIWWYGLMLALPSVRQAFSLADVFFLSNAGLQVPWPQQGAAVGWGLVLMGVGALSAIVAFKCRDARARWRGFTPRRWPWVLACALLLPMLVYAVSGTALHWDVPTRQGFGFHGGATLVPELLALWLALSFYSASYIAETVRAATQAVHRGQYEAAKALGFVRGIAMRQLIAPQALYAMVPQITNTYMNIVKNSSLGVVVGFMELVSSTGGTTLNQTGQAIECIVLVMATYCVICLVISLTMNVYNYRISKRGH</sequence>
<evidence type="ECO:0000256" key="8">
    <source>
        <dbReference type="ARBA" id="ARBA00023136"/>
    </source>
</evidence>
<evidence type="ECO:0000256" key="9">
    <source>
        <dbReference type="RuleBase" id="RU363032"/>
    </source>
</evidence>
<dbReference type="OrthoDB" id="9808531at2"/>
<dbReference type="CDD" id="cd06261">
    <property type="entry name" value="TM_PBP2"/>
    <property type="match status" value="2"/>
</dbReference>
<dbReference type="GO" id="GO:0022857">
    <property type="term" value="F:transmembrane transporter activity"/>
    <property type="evidence" value="ECO:0007669"/>
    <property type="project" value="InterPro"/>
</dbReference>
<evidence type="ECO:0000313" key="12">
    <source>
        <dbReference type="EMBL" id="SDS73136.1"/>
    </source>
</evidence>
<keyword evidence="5 9" id="KW-0812">Transmembrane</keyword>
<protein>
    <submittedName>
        <fullName evidence="11">Amino acid ABC transporter permease</fullName>
    </submittedName>
    <submittedName>
        <fullName evidence="12">General L-amino acid transport system permease protein</fullName>
    </submittedName>
</protein>
<proteinExistence type="inferred from homology"/>
<dbReference type="AlphaFoldDB" id="A0A0R2ZF67"/>
<dbReference type="EMBL" id="JYLK01000011">
    <property type="protein sequence ID" value="KRP59161.1"/>
    <property type="molecule type" value="Genomic_DNA"/>
</dbReference>